<evidence type="ECO:0000313" key="6">
    <source>
        <dbReference type="Proteomes" id="UP000290289"/>
    </source>
</evidence>
<comment type="caution">
    <text evidence="5">The sequence shown here is derived from an EMBL/GenBank/DDBJ whole genome shotgun (WGS) entry which is preliminary data.</text>
</comment>
<dbReference type="Gene3D" id="3.40.50.620">
    <property type="entry name" value="HUPs"/>
    <property type="match status" value="1"/>
</dbReference>
<keyword evidence="6" id="KW-1185">Reference proteome</keyword>
<keyword evidence="3" id="KW-0067">ATP-binding</keyword>
<dbReference type="GO" id="GO:0004817">
    <property type="term" value="F:cysteine-tRNA ligase activity"/>
    <property type="evidence" value="ECO:0007669"/>
    <property type="project" value="TreeGrafter"/>
</dbReference>
<dbReference type="GO" id="GO:0006423">
    <property type="term" value="P:cysteinyl-tRNA aminoacylation"/>
    <property type="evidence" value="ECO:0007669"/>
    <property type="project" value="TreeGrafter"/>
</dbReference>
<sequence>MFFSIIQCLLPTHQPYVSEHIEHIKDLITQSAKPGEPSWESPWGPGRPGWHIECSAMTAHYMTFKFDIHGGGIDLIFRHHENEVAQRLHQ</sequence>
<proteinExistence type="predicted"/>
<dbReference type="PANTHER" id="PTHR10890:SF26">
    <property type="entry name" value="CYSTEINE--TRNA LIGASE 1, CYTOPLASMIC-RELATED"/>
    <property type="match status" value="1"/>
</dbReference>
<dbReference type="AlphaFoldDB" id="A0A498IPC5"/>
<dbReference type="InterPro" id="IPR032678">
    <property type="entry name" value="tRNA-synt_1_cat_dom"/>
</dbReference>
<dbReference type="Proteomes" id="UP000290289">
    <property type="component" value="Chromosome 11"/>
</dbReference>
<evidence type="ECO:0000256" key="3">
    <source>
        <dbReference type="ARBA" id="ARBA00022840"/>
    </source>
</evidence>
<dbReference type="STRING" id="3750.A0A498IPC5"/>
<dbReference type="GO" id="GO:0005524">
    <property type="term" value="F:ATP binding"/>
    <property type="evidence" value="ECO:0007669"/>
    <property type="project" value="UniProtKB-KW"/>
</dbReference>
<dbReference type="PANTHER" id="PTHR10890">
    <property type="entry name" value="CYSTEINYL-TRNA SYNTHETASE"/>
    <property type="match status" value="1"/>
</dbReference>
<reference evidence="5 6" key="1">
    <citation type="submission" date="2018-10" db="EMBL/GenBank/DDBJ databases">
        <title>A high-quality apple genome assembly.</title>
        <authorList>
            <person name="Hu J."/>
        </authorList>
    </citation>
    <scope>NUCLEOTIDE SEQUENCE [LARGE SCALE GENOMIC DNA]</scope>
    <source>
        <strain evidence="6">cv. HFTH1</strain>
        <tissue evidence="5">Young leaf</tissue>
    </source>
</reference>
<name>A0A498IPC5_MALDO</name>
<gene>
    <name evidence="5" type="ORF">DVH24_026953</name>
</gene>
<keyword evidence="1" id="KW-0436">Ligase</keyword>
<evidence type="ECO:0000313" key="5">
    <source>
        <dbReference type="EMBL" id="RXH84054.1"/>
    </source>
</evidence>
<organism evidence="5 6">
    <name type="scientific">Malus domestica</name>
    <name type="common">Apple</name>
    <name type="synonym">Pyrus malus</name>
    <dbReference type="NCBI Taxonomy" id="3750"/>
    <lineage>
        <taxon>Eukaryota</taxon>
        <taxon>Viridiplantae</taxon>
        <taxon>Streptophyta</taxon>
        <taxon>Embryophyta</taxon>
        <taxon>Tracheophyta</taxon>
        <taxon>Spermatophyta</taxon>
        <taxon>Magnoliopsida</taxon>
        <taxon>eudicotyledons</taxon>
        <taxon>Gunneridae</taxon>
        <taxon>Pentapetalae</taxon>
        <taxon>rosids</taxon>
        <taxon>fabids</taxon>
        <taxon>Rosales</taxon>
        <taxon>Rosaceae</taxon>
        <taxon>Amygdaloideae</taxon>
        <taxon>Maleae</taxon>
        <taxon>Malus</taxon>
    </lineage>
</organism>
<dbReference type="EMBL" id="RDQH01000337">
    <property type="protein sequence ID" value="RXH84054.1"/>
    <property type="molecule type" value="Genomic_DNA"/>
</dbReference>
<dbReference type="Pfam" id="PF01406">
    <property type="entry name" value="tRNA-synt_1e"/>
    <property type="match status" value="1"/>
</dbReference>
<keyword evidence="2" id="KW-0547">Nucleotide-binding</keyword>
<dbReference type="InterPro" id="IPR024909">
    <property type="entry name" value="Cys-tRNA/MSH_ligase"/>
</dbReference>
<evidence type="ECO:0000256" key="1">
    <source>
        <dbReference type="ARBA" id="ARBA00022598"/>
    </source>
</evidence>
<evidence type="ECO:0000256" key="2">
    <source>
        <dbReference type="ARBA" id="ARBA00022741"/>
    </source>
</evidence>
<evidence type="ECO:0000259" key="4">
    <source>
        <dbReference type="Pfam" id="PF01406"/>
    </source>
</evidence>
<dbReference type="GO" id="GO:0005737">
    <property type="term" value="C:cytoplasm"/>
    <property type="evidence" value="ECO:0007669"/>
    <property type="project" value="TreeGrafter"/>
</dbReference>
<dbReference type="PRINTS" id="PR00983">
    <property type="entry name" value="TRNASYNTHCYS"/>
</dbReference>
<accession>A0A498IPC5</accession>
<dbReference type="SUPFAM" id="SSF52374">
    <property type="entry name" value="Nucleotidylyl transferase"/>
    <property type="match status" value="1"/>
</dbReference>
<dbReference type="InterPro" id="IPR014729">
    <property type="entry name" value="Rossmann-like_a/b/a_fold"/>
</dbReference>
<feature type="domain" description="tRNA synthetases class I catalytic" evidence="4">
    <location>
        <begin position="31"/>
        <end position="87"/>
    </location>
</feature>
<protein>
    <recommendedName>
        <fullName evidence="4">tRNA synthetases class I catalytic domain-containing protein</fullName>
    </recommendedName>
</protein>